<keyword evidence="2" id="KW-1185">Reference proteome</keyword>
<dbReference type="SUPFAM" id="SSF52540">
    <property type="entry name" value="P-loop containing nucleoside triphosphate hydrolases"/>
    <property type="match status" value="1"/>
</dbReference>
<protein>
    <submittedName>
        <fullName evidence="1">Nodulation protein NodH</fullName>
    </submittedName>
</protein>
<dbReference type="InterPro" id="IPR027417">
    <property type="entry name" value="P-loop_NTPase"/>
</dbReference>
<dbReference type="STRING" id="1185766.SAMN05216224_1011100"/>
<dbReference type="OrthoDB" id="7802556at2"/>
<dbReference type="eggNOG" id="COG4424">
    <property type="taxonomic scope" value="Bacteria"/>
</dbReference>
<dbReference type="AlphaFoldDB" id="A0A074T869"/>
<proteinExistence type="predicted"/>
<gene>
    <name evidence="1" type="ORF">DL1_18225</name>
</gene>
<evidence type="ECO:0000313" key="2">
    <source>
        <dbReference type="Proteomes" id="UP000027725"/>
    </source>
</evidence>
<dbReference type="RefSeq" id="WP_038069947.1">
    <property type="nucleotide sequence ID" value="NZ_FOVB01000001.1"/>
</dbReference>
<comment type="caution">
    <text evidence="1">The sequence shown here is derived from an EMBL/GenBank/DDBJ whole genome shotgun (WGS) entry which is preliminary data.</text>
</comment>
<dbReference type="Gene3D" id="3.40.50.300">
    <property type="entry name" value="P-loop containing nucleotide triphosphate hydrolases"/>
    <property type="match status" value="1"/>
</dbReference>
<sequence length="467" mass="52353">MPKFDTFVIFAEMRTGSNLLEAALNALPGIHCHGEAFNPVLIGYPNRKELLSISQSQRDADPTVLWKAIRQAEGLNGCRFFHDHDPRMLDTFLNDPKCAKIVLSRNPIESYISLKIARATGQWKLGDAKHRKREKAQFDAAEFEAHLEALQSFQVSLLNALQKSGQTAFYIDYEDAQSLEVINGLADWLGLEGRLSALPDTLKVQNPEPLDSKVANFAGMENSLARIDRFNLSRTPNFEPRRGPGVPGFIGCKEAGLLYMPIRPALDVQIRDWMGKIGGLEEGFSQKTLRQWKRRQTGHRSFTVLRHPLMRAHLALSAVLEWDSLLETRAILRKSYKLPLPEEGKSLPPEQWGEALLAFLAWIKMSIANQTALPVNPLWATQSTLLQGMAQFALPDLLVREDRIVADLAYLAQSAGLSDAPEFIPGESDSAPVKLASYWTPELEAAARECYPRDFMQFGFGDWKVTP</sequence>
<evidence type="ECO:0000313" key="1">
    <source>
        <dbReference type="EMBL" id="KEP67899.1"/>
    </source>
</evidence>
<dbReference type="EMBL" id="JHEH01000061">
    <property type="protein sequence ID" value="KEP67899.1"/>
    <property type="molecule type" value="Genomic_DNA"/>
</dbReference>
<reference evidence="1 2" key="1">
    <citation type="submission" date="2014-03" db="EMBL/GenBank/DDBJ databases">
        <title>The draft genome sequence of Thioclava dalianensis DLFJ1-1.</title>
        <authorList>
            <person name="Lai Q."/>
            <person name="Shao Z."/>
        </authorList>
    </citation>
    <scope>NUCLEOTIDE SEQUENCE [LARGE SCALE GENOMIC DNA]</scope>
    <source>
        <strain evidence="1 2">DLFJ1-1</strain>
    </source>
</reference>
<organism evidence="1 2">
    <name type="scientific">Thioclava dalianensis</name>
    <dbReference type="NCBI Taxonomy" id="1185766"/>
    <lineage>
        <taxon>Bacteria</taxon>
        <taxon>Pseudomonadati</taxon>
        <taxon>Pseudomonadota</taxon>
        <taxon>Alphaproteobacteria</taxon>
        <taxon>Rhodobacterales</taxon>
        <taxon>Paracoccaceae</taxon>
        <taxon>Thioclava</taxon>
    </lineage>
</organism>
<name>A0A074T869_9RHOB</name>
<accession>A0A074T869</accession>
<dbReference type="Proteomes" id="UP000027725">
    <property type="component" value="Unassembled WGS sequence"/>
</dbReference>